<dbReference type="InterPro" id="IPR035914">
    <property type="entry name" value="Sperma_CUB_dom_sf"/>
</dbReference>
<dbReference type="AlphaFoldDB" id="A0A1I7XJZ1"/>
<dbReference type="SMART" id="SM00042">
    <property type="entry name" value="CUB"/>
    <property type="match status" value="2"/>
</dbReference>
<dbReference type="PANTHER" id="PTHR24251:SF30">
    <property type="entry name" value="MEMBRANE FRIZZLED-RELATED PROTEIN"/>
    <property type="match status" value="1"/>
</dbReference>
<dbReference type="InterPro" id="IPR000859">
    <property type="entry name" value="CUB_dom"/>
</dbReference>
<dbReference type="WBParaSite" id="Hba_18081">
    <property type="protein sequence ID" value="Hba_18081"/>
    <property type="gene ID" value="Hba_18081"/>
</dbReference>
<keyword evidence="2 3" id="KW-1015">Disulfide bond</keyword>
<dbReference type="PROSITE" id="PS01180">
    <property type="entry name" value="CUB"/>
    <property type="match status" value="2"/>
</dbReference>
<evidence type="ECO:0000256" key="1">
    <source>
        <dbReference type="ARBA" id="ARBA00022737"/>
    </source>
</evidence>
<feature type="domain" description="C-type lectin" evidence="5">
    <location>
        <begin position="10"/>
        <end position="69"/>
    </location>
</feature>
<dbReference type="InterPro" id="IPR016187">
    <property type="entry name" value="CTDL_fold"/>
</dbReference>
<feature type="domain" description="CUB" evidence="4">
    <location>
        <begin position="187"/>
        <end position="260"/>
    </location>
</feature>
<protein>
    <submittedName>
        <fullName evidence="7">CUB domain-containing protein</fullName>
    </submittedName>
</protein>
<name>A0A1I7XJZ1_HETBA</name>
<dbReference type="Pfam" id="PF00431">
    <property type="entry name" value="CUB"/>
    <property type="match status" value="2"/>
</dbReference>
<evidence type="ECO:0000313" key="7">
    <source>
        <dbReference type="WBParaSite" id="Hba_18081"/>
    </source>
</evidence>
<reference evidence="7" key="1">
    <citation type="submission" date="2016-11" db="UniProtKB">
        <authorList>
            <consortium name="WormBaseParasite"/>
        </authorList>
    </citation>
    <scope>IDENTIFICATION</scope>
</reference>
<organism evidence="6 7">
    <name type="scientific">Heterorhabditis bacteriophora</name>
    <name type="common">Entomopathogenic nematode worm</name>
    <dbReference type="NCBI Taxonomy" id="37862"/>
    <lineage>
        <taxon>Eukaryota</taxon>
        <taxon>Metazoa</taxon>
        <taxon>Ecdysozoa</taxon>
        <taxon>Nematoda</taxon>
        <taxon>Chromadorea</taxon>
        <taxon>Rhabditida</taxon>
        <taxon>Rhabditina</taxon>
        <taxon>Rhabditomorpha</taxon>
        <taxon>Strongyloidea</taxon>
        <taxon>Heterorhabditidae</taxon>
        <taxon>Heterorhabditis</taxon>
    </lineage>
</organism>
<keyword evidence="1" id="KW-0677">Repeat</keyword>
<dbReference type="CDD" id="cd00041">
    <property type="entry name" value="CUB"/>
    <property type="match status" value="2"/>
</dbReference>
<evidence type="ECO:0000256" key="2">
    <source>
        <dbReference type="ARBA" id="ARBA00023157"/>
    </source>
</evidence>
<feature type="disulfide bond" evidence="3">
    <location>
        <begin position="75"/>
        <end position="102"/>
    </location>
</feature>
<dbReference type="PANTHER" id="PTHR24251">
    <property type="entry name" value="OVOCHYMASE-RELATED"/>
    <property type="match status" value="1"/>
</dbReference>
<evidence type="ECO:0000259" key="5">
    <source>
        <dbReference type="PROSITE" id="PS50041"/>
    </source>
</evidence>
<comment type="caution">
    <text evidence="3">Lacks conserved residue(s) required for the propagation of feature annotation.</text>
</comment>
<dbReference type="Gene3D" id="2.60.120.290">
    <property type="entry name" value="Spermadhesin, CUB domain"/>
    <property type="match status" value="2"/>
</dbReference>
<dbReference type="SUPFAM" id="SSF49854">
    <property type="entry name" value="Spermadhesin, CUB domain"/>
    <property type="match status" value="2"/>
</dbReference>
<sequence length="272" mass="30874">MTSSLALSPWVGAKKINGRWKFIGGLYVLKPYWAPGEPSIYGNCTSLRSIDRVGLRATTCYNVQPAVCKLKPKLCNGGNFGGNYGEIKSPGYPIQYYNNLDCNYIITTQVGTYITLTFDTLLIEELHDFVEIYDGNSTESKRIGDLASSITGETTFKSTSNQMFIYFHTDYKITDKGWRATWTAMSKSDPIQKNNSHGIMTSPNYPNSYDPFTEQIYNITVQPGSQINVTFDVFQTESNNDYLEIYDSSLIWPVQLIAKLNDVYHELRHQFE</sequence>
<dbReference type="PROSITE" id="PS50041">
    <property type="entry name" value="C_TYPE_LECTIN_2"/>
    <property type="match status" value="1"/>
</dbReference>
<evidence type="ECO:0000256" key="3">
    <source>
        <dbReference type="PROSITE-ProRule" id="PRU00059"/>
    </source>
</evidence>
<evidence type="ECO:0000259" key="4">
    <source>
        <dbReference type="PROSITE" id="PS01180"/>
    </source>
</evidence>
<proteinExistence type="predicted"/>
<keyword evidence="6" id="KW-1185">Reference proteome</keyword>
<dbReference type="Proteomes" id="UP000095283">
    <property type="component" value="Unplaced"/>
</dbReference>
<dbReference type="SUPFAM" id="SSF56436">
    <property type="entry name" value="C-type lectin-like"/>
    <property type="match status" value="1"/>
</dbReference>
<dbReference type="FunFam" id="2.60.120.290:FF:000005">
    <property type="entry name" value="Procollagen C-endopeptidase enhancer 1"/>
    <property type="match status" value="1"/>
</dbReference>
<dbReference type="InterPro" id="IPR001304">
    <property type="entry name" value="C-type_lectin-like"/>
</dbReference>
<accession>A0A1I7XJZ1</accession>
<evidence type="ECO:0000313" key="6">
    <source>
        <dbReference type="Proteomes" id="UP000095283"/>
    </source>
</evidence>
<feature type="domain" description="CUB" evidence="4">
    <location>
        <begin position="75"/>
        <end position="185"/>
    </location>
</feature>